<feature type="region of interest" description="Disordered" evidence="5">
    <location>
        <begin position="223"/>
        <end position="398"/>
    </location>
</feature>
<feature type="region of interest" description="Disordered" evidence="5">
    <location>
        <begin position="149"/>
        <end position="181"/>
    </location>
</feature>
<feature type="coiled-coil region" evidence="4">
    <location>
        <begin position="71"/>
        <end position="146"/>
    </location>
</feature>
<feature type="region of interest" description="Disordered" evidence="5">
    <location>
        <begin position="870"/>
        <end position="911"/>
    </location>
</feature>
<dbReference type="GO" id="GO:0003684">
    <property type="term" value="F:damaged DNA binding"/>
    <property type="evidence" value="ECO:0007669"/>
    <property type="project" value="TreeGrafter"/>
</dbReference>
<feature type="region of interest" description="Disordered" evidence="5">
    <location>
        <begin position="616"/>
        <end position="765"/>
    </location>
</feature>
<feature type="compositionally biased region" description="Low complexity" evidence="5">
    <location>
        <begin position="339"/>
        <end position="352"/>
    </location>
</feature>
<evidence type="ECO:0000256" key="3">
    <source>
        <dbReference type="ARBA" id="ARBA00023242"/>
    </source>
</evidence>
<feature type="compositionally biased region" description="Basic and acidic residues" evidence="5">
    <location>
        <begin position="660"/>
        <end position="673"/>
    </location>
</feature>
<feature type="compositionally biased region" description="Low complexity" evidence="5">
    <location>
        <begin position="726"/>
        <end position="741"/>
    </location>
</feature>
<evidence type="ECO:0000256" key="5">
    <source>
        <dbReference type="SAM" id="MobiDB-lite"/>
    </source>
</evidence>
<gene>
    <name evidence="7" type="ORF">Bfra_001208</name>
</gene>
<keyword evidence="8" id="KW-1185">Reference proteome</keyword>
<comment type="caution">
    <text evidence="7">The sequence shown here is derived from an EMBL/GenBank/DDBJ whole genome shotgun (WGS) entry which is preliminary data.</text>
</comment>
<dbReference type="InterPro" id="IPR013882">
    <property type="entry name" value="Ctp1_C"/>
</dbReference>
<reference evidence="7 8" key="1">
    <citation type="journal article" date="2020" name="Phytopathology">
        <title>A high-quality genome resource of Botrytis fragariae, a new and rapidly spreading fungal pathogen causing strawberry gray mold in the U.S.A.</title>
        <authorList>
            <person name="Wu Y."/>
            <person name="Saski C.A."/>
            <person name="Schnabel G."/>
            <person name="Xiao S."/>
            <person name="Hu M."/>
        </authorList>
    </citation>
    <scope>NUCLEOTIDE SEQUENCE [LARGE SCALE GENOMIC DNA]</scope>
    <source>
        <strain evidence="7 8">BVB16</strain>
    </source>
</reference>
<dbReference type="InterPro" id="IPR033316">
    <property type="entry name" value="RBBP8-like"/>
</dbReference>
<dbReference type="PANTHER" id="PTHR15107">
    <property type="entry name" value="RETINOBLASTOMA BINDING PROTEIN 8"/>
    <property type="match status" value="1"/>
</dbReference>
<dbReference type="GeneID" id="59255338"/>
<evidence type="ECO:0000256" key="2">
    <source>
        <dbReference type="ARBA" id="ARBA00022763"/>
    </source>
</evidence>
<dbReference type="Proteomes" id="UP000531561">
    <property type="component" value="Unassembled WGS sequence"/>
</dbReference>
<feature type="compositionally biased region" description="Basic and acidic residues" evidence="5">
    <location>
        <begin position="710"/>
        <end position="719"/>
    </location>
</feature>
<dbReference type="Pfam" id="PF08573">
    <property type="entry name" value="SAE2"/>
    <property type="match status" value="1"/>
</dbReference>
<name>A0A8H6ELS7_9HELO</name>
<sequence>MEHWRNGRRELFEQLTNICNNIEQNLDNELVNGDNTIIRKDELEKLRLKANLFKIDNEEHAPQIRSNENSLQDKGLRIKILEEDVSRLKEELRTNQNAVTRADKLEEENMHLLEELKKYQNVNSRVEGLEEQNKKLSKELGNAAIRARDAELVSTDNERSSSSDNGQIPSMGRQSNYRELDNERKRIKEQWLMQKERADKYAEILREKNAQLRRWEAWNNEQHISHTDKDDGTEVQAQRTRKSRSKSQDLEGRKPTIPNNQGHVDVAPQPTEVHVTSPTKDLPSDDNNRQFDVDDHGHEHGRNEEVDHESPQLPRHVRRSQHVTSVGETQFLPIEPCNSSSTQDPESSPSGSRVIATVGEPRIETPKIPSSDDAPEFISARPVRKRKRNERESQRTPLPKVKLEELELSSPITARILHASESLDLDDIGDKVVTPRKRRRAFIPYIEDHENRVENAVSDEMLLDGNMNEQNQVPTPATIGQPGRTMITPASKRGKSSVGKPLRPLSTNRILPNTVDPNLPTKRQRKLSASVRGVEEILEDGESTSPAKTPVAAGKGRIHSADLLENLLSSSSPTKITAYPTPQSVAPEVRSVIPLSKLSTEITTNRLDKHKTLANTPHLQKHREDLDTQDDTPVPGRRAIISDEGNAFIKKASSRPRSVIKKEASGTERRASVSDEGAEGAEIFKRSTGRPRAGIMREISRPSLRGSRRGSTETPREASRSPTKLTPKVKPGTSKTPTTSKGKSRRGVGRDLDSDDPEREPYRLRPVTTLKLDHFKINPNFNQGYDYAYTEVVRGKDRQCLPGCVREECCGKQFGALAQALYPTRENPTTSQKAEEDKLLEEYLGDNKHKIWTMGKEERKDSLAQARKWKASNTMGKHKSVVPRRSTPPGFWEADFPTTQEDEALKKKQKEIEREKVAERYAEAMRPGGAWLFKDE</sequence>
<dbReference type="EMBL" id="JABFCT010000003">
    <property type="protein sequence ID" value="KAF5876854.1"/>
    <property type="molecule type" value="Genomic_DNA"/>
</dbReference>
<accession>A0A8H6ELS7</accession>
<feature type="domain" description="DNA endonuclease activator Ctp1 C-terminal" evidence="6">
    <location>
        <begin position="788"/>
        <end position="901"/>
    </location>
</feature>
<evidence type="ECO:0000256" key="4">
    <source>
        <dbReference type="SAM" id="Coils"/>
    </source>
</evidence>
<feature type="compositionally biased region" description="Basic and acidic residues" evidence="5">
    <location>
        <begin position="149"/>
        <end position="161"/>
    </location>
</feature>
<proteinExistence type="predicted"/>
<comment type="subcellular location">
    <subcellularLocation>
        <location evidence="1">Nucleus</location>
    </subcellularLocation>
</comment>
<dbReference type="GO" id="GO:0005634">
    <property type="term" value="C:nucleus"/>
    <property type="evidence" value="ECO:0007669"/>
    <property type="project" value="UniProtKB-SubCell"/>
</dbReference>
<dbReference type="AlphaFoldDB" id="A0A8H6ELS7"/>
<keyword evidence="3" id="KW-0539">Nucleus</keyword>
<evidence type="ECO:0000256" key="1">
    <source>
        <dbReference type="ARBA" id="ARBA00004123"/>
    </source>
</evidence>
<feature type="compositionally biased region" description="Basic and acidic residues" evidence="5">
    <location>
        <begin position="223"/>
        <end position="232"/>
    </location>
</feature>
<evidence type="ECO:0000313" key="8">
    <source>
        <dbReference type="Proteomes" id="UP000531561"/>
    </source>
</evidence>
<dbReference type="GO" id="GO:0010792">
    <property type="term" value="P:DNA double-strand break processing involved in repair via single-strand annealing"/>
    <property type="evidence" value="ECO:0007669"/>
    <property type="project" value="TreeGrafter"/>
</dbReference>
<dbReference type="RefSeq" id="XP_037195800.1">
    <property type="nucleotide sequence ID" value="XM_037331646.1"/>
</dbReference>
<keyword evidence="2" id="KW-0227">DNA damage</keyword>
<dbReference type="OrthoDB" id="5801062at2759"/>
<keyword evidence="4" id="KW-0175">Coiled coil</keyword>
<feature type="region of interest" description="Disordered" evidence="5">
    <location>
        <begin position="473"/>
        <end position="530"/>
    </location>
</feature>
<dbReference type="PANTHER" id="PTHR15107:SF0">
    <property type="entry name" value="DNA ENDONUCLEASE ACTIVATOR CTP1 C-TERMINAL DOMAIN-CONTAINING PROTEIN"/>
    <property type="match status" value="1"/>
</dbReference>
<evidence type="ECO:0000313" key="7">
    <source>
        <dbReference type="EMBL" id="KAF5876854.1"/>
    </source>
</evidence>
<feature type="compositionally biased region" description="Basic and acidic residues" evidence="5">
    <location>
        <begin position="282"/>
        <end position="310"/>
    </location>
</feature>
<evidence type="ECO:0000259" key="6">
    <source>
        <dbReference type="Pfam" id="PF08573"/>
    </source>
</evidence>
<protein>
    <submittedName>
        <fullName evidence="7">Putative dna repair protein</fullName>
    </submittedName>
</protein>
<organism evidence="7 8">
    <name type="scientific">Botrytis fragariae</name>
    <dbReference type="NCBI Taxonomy" id="1964551"/>
    <lineage>
        <taxon>Eukaryota</taxon>
        <taxon>Fungi</taxon>
        <taxon>Dikarya</taxon>
        <taxon>Ascomycota</taxon>
        <taxon>Pezizomycotina</taxon>
        <taxon>Leotiomycetes</taxon>
        <taxon>Helotiales</taxon>
        <taxon>Sclerotiniaceae</taxon>
        <taxon>Botrytis</taxon>
    </lineage>
</organism>
<feature type="compositionally biased region" description="Polar residues" evidence="5">
    <location>
        <begin position="162"/>
        <end position="175"/>
    </location>
</feature>